<keyword evidence="3" id="KW-0863">Zinc-finger</keyword>
<evidence type="ECO:0000313" key="7">
    <source>
        <dbReference type="Proteomes" id="UP001457282"/>
    </source>
</evidence>
<keyword evidence="7" id="KW-1185">Reference proteome</keyword>
<accession>A0AAW1YHV7</accession>
<sequence>MLKLGKKPLPMIGKLSEMLVSGNRAGFFDVGLSPRGPLDLKMQSPSPSPRGLKNYDLGGVGLGIVAALEKSSQNGREILAKCAVCSRNTNRSDPIPVNSGQNSDVFPKGLQELEEEDSEENYTFVTCHGRNKSITKVYYDGGDCRTRNEHHANRFDTRTDNHNHKQAPVYPTSDFLSSCHLCSKKLHGKDIYMYRGEKAFCSTECRSTQIMNDERKEKCRAEASRRTGDVSSSSYSRDEIFFSAGILAI</sequence>
<evidence type="ECO:0000256" key="2">
    <source>
        <dbReference type="ARBA" id="ARBA00022723"/>
    </source>
</evidence>
<proteinExistence type="inferred from homology"/>
<keyword evidence="2" id="KW-0479">Metal-binding</keyword>
<dbReference type="InterPro" id="IPR044604">
    <property type="entry name" value="FLZ12/13/14"/>
</dbReference>
<dbReference type="PROSITE" id="PS51795">
    <property type="entry name" value="ZF_FLZ"/>
    <property type="match status" value="1"/>
</dbReference>
<dbReference type="PANTHER" id="PTHR47208:SF5">
    <property type="entry name" value="FCS-LIKE ZINC FINGER 12-RELATED"/>
    <property type="match status" value="1"/>
</dbReference>
<evidence type="ECO:0000256" key="3">
    <source>
        <dbReference type="ARBA" id="ARBA00022771"/>
    </source>
</evidence>
<dbReference type="EMBL" id="JBEDUW010000001">
    <property type="protein sequence ID" value="KAK9948126.1"/>
    <property type="molecule type" value="Genomic_DNA"/>
</dbReference>
<dbReference type="AlphaFoldDB" id="A0AAW1YHV7"/>
<evidence type="ECO:0000313" key="6">
    <source>
        <dbReference type="EMBL" id="KAK9948126.1"/>
    </source>
</evidence>
<gene>
    <name evidence="6" type="ORF">M0R45_003714</name>
</gene>
<reference evidence="6 7" key="1">
    <citation type="journal article" date="2023" name="G3 (Bethesda)">
        <title>A chromosome-length genome assembly and annotation of blackberry (Rubus argutus, cv. 'Hillquist').</title>
        <authorList>
            <person name="Bruna T."/>
            <person name="Aryal R."/>
            <person name="Dudchenko O."/>
            <person name="Sargent D.J."/>
            <person name="Mead D."/>
            <person name="Buti M."/>
            <person name="Cavallini A."/>
            <person name="Hytonen T."/>
            <person name="Andres J."/>
            <person name="Pham M."/>
            <person name="Weisz D."/>
            <person name="Mascagni F."/>
            <person name="Usai G."/>
            <person name="Natali L."/>
            <person name="Bassil N."/>
            <person name="Fernandez G.E."/>
            <person name="Lomsadze A."/>
            <person name="Armour M."/>
            <person name="Olukolu B."/>
            <person name="Poorten T."/>
            <person name="Britton C."/>
            <person name="Davik J."/>
            <person name="Ashrafi H."/>
            <person name="Aiden E.L."/>
            <person name="Borodovsky M."/>
            <person name="Worthington M."/>
        </authorList>
    </citation>
    <scope>NUCLEOTIDE SEQUENCE [LARGE SCALE GENOMIC DNA]</scope>
    <source>
        <strain evidence="6">PI 553951</strain>
    </source>
</reference>
<evidence type="ECO:0000256" key="4">
    <source>
        <dbReference type="PROSITE-ProRule" id="PRU01131"/>
    </source>
</evidence>
<comment type="caution">
    <text evidence="6">The sequence shown here is derived from an EMBL/GenBank/DDBJ whole genome shotgun (WGS) entry which is preliminary data.</text>
</comment>
<protein>
    <recommendedName>
        <fullName evidence="5">FLZ-type domain-containing protein</fullName>
    </recommendedName>
</protein>
<organism evidence="6 7">
    <name type="scientific">Rubus argutus</name>
    <name type="common">Southern blackberry</name>
    <dbReference type="NCBI Taxonomy" id="59490"/>
    <lineage>
        <taxon>Eukaryota</taxon>
        <taxon>Viridiplantae</taxon>
        <taxon>Streptophyta</taxon>
        <taxon>Embryophyta</taxon>
        <taxon>Tracheophyta</taxon>
        <taxon>Spermatophyta</taxon>
        <taxon>Magnoliopsida</taxon>
        <taxon>eudicotyledons</taxon>
        <taxon>Gunneridae</taxon>
        <taxon>Pentapetalae</taxon>
        <taxon>rosids</taxon>
        <taxon>fabids</taxon>
        <taxon>Rosales</taxon>
        <taxon>Rosaceae</taxon>
        <taxon>Rosoideae</taxon>
        <taxon>Rosoideae incertae sedis</taxon>
        <taxon>Rubus</taxon>
    </lineage>
</organism>
<name>A0AAW1YHV7_RUBAR</name>
<dbReference type="InterPro" id="IPR007650">
    <property type="entry name" value="Zf-FLZ_dom"/>
</dbReference>
<dbReference type="PANTHER" id="PTHR47208">
    <property type="entry name" value="OS02G0174800 PROTEIN"/>
    <property type="match status" value="1"/>
</dbReference>
<comment type="similarity">
    <text evidence="1">Belongs to the FLZ family.</text>
</comment>
<dbReference type="Pfam" id="PF04570">
    <property type="entry name" value="zf-FLZ"/>
    <property type="match status" value="1"/>
</dbReference>
<keyword evidence="3" id="KW-0862">Zinc</keyword>
<feature type="domain" description="FLZ-type" evidence="5">
    <location>
        <begin position="174"/>
        <end position="217"/>
    </location>
</feature>
<dbReference type="Proteomes" id="UP001457282">
    <property type="component" value="Unassembled WGS sequence"/>
</dbReference>
<evidence type="ECO:0000256" key="1">
    <source>
        <dbReference type="ARBA" id="ARBA00009374"/>
    </source>
</evidence>
<evidence type="ECO:0000259" key="5">
    <source>
        <dbReference type="PROSITE" id="PS51795"/>
    </source>
</evidence>
<feature type="zinc finger region" description="FLZ-type" evidence="4">
    <location>
        <begin position="174"/>
        <end position="217"/>
    </location>
</feature>
<dbReference type="GO" id="GO:0008270">
    <property type="term" value="F:zinc ion binding"/>
    <property type="evidence" value="ECO:0007669"/>
    <property type="project" value="UniProtKB-KW"/>
</dbReference>